<dbReference type="STRING" id="630626.EBL_c31400"/>
<name>I2BCF5_SHIBC</name>
<dbReference type="InterPro" id="IPR047726">
    <property type="entry name" value="CsgH_dom"/>
</dbReference>
<evidence type="ECO:0000313" key="8">
    <source>
        <dbReference type="Proteomes" id="UP000001955"/>
    </source>
</evidence>
<accession>K6VKW1</accession>
<evidence type="ECO:0000256" key="1">
    <source>
        <dbReference type="ARBA" id="ARBA00004418"/>
    </source>
</evidence>
<keyword evidence="5" id="KW-0574">Periplasm</keyword>
<comment type="subcellular location">
    <subcellularLocation>
        <location evidence="1">Periplasm</location>
    </subcellularLocation>
</comment>
<evidence type="ECO:0000256" key="2">
    <source>
        <dbReference type="ARBA" id="ARBA00006329"/>
    </source>
</evidence>
<dbReference type="GO" id="GO:0042597">
    <property type="term" value="C:periplasmic space"/>
    <property type="evidence" value="ECO:0007669"/>
    <property type="project" value="UniProtKB-SubCell"/>
</dbReference>
<proteinExistence type="inferred from homology"/>
<evidence type="ECO:0000256" key="6">
    <source>
        <dbReference type="ARBA" id="ARBA00023186"/>
    </source>
</evidence>
<accession>I2BCF5</accession>
<dbReference type="HOGENOM" id="CLU_152585_0_0_6"/>
<dbReference type="NCBIfam" id="NF041112">
    <property type="entry name" value="chap_CsgH_alph"/>
    <property type="match status" value="1"/>
</dbReference>
<keyword evidence="4" id="KW-0732">Signal</keyword>
<dbReference type="InterPro" id="IPR053722">
    <property type="entry name" value="Curli_assembly_CsgC/AgfC"/>
</dbReference>
<reference evidence="7 8" key="1">
    <citation type="journal article" date="2012" name="J. Bacteriol.">
        <title>Complete genome sequence of the B12-producing Shimwellia blattae strain DSM 4481, isolated from a cockroach.</title>
        <authorList>
            <person name="Brzuszkiewicz E."/>
            <person name="Waschkowitz T."/>
            <person name="Wiezer A."/>
            <person name="Daniel R."/>
        </authorList>
    </citation>
    <scope>NUCLEOTIDE SEQUENCE [LARGE SCALE GENOMIC DNA]</scope>
    <source>
        <strain evidence="8">ATCC 29907 / DSM 4481 / JCM 1650 / NBRC 105725 / CDC 9005-74</strain>
    </source>
</reference>
<evidence type="ECO:0000313" key="7">
    <source>
        <dbReference type="EMBL" id="AFJ48209.1"/>
    </source>
</evidence>
<evidence type="ECO:0000256" key="5">
    <source>
        <dbReference type="ARBA" id="ARBA00022764"/>
    </source>
</evidence>
<gene>
    <name evidence="7" type="primary">csgC</name>
    <name evidence="7" type="ordered locus">EBL_c31400</name>
</gene>
<evidence type="ECO:0000256" key="3">
    <source>
        <dbReference type="ARBA" id="ARBA00017442"/>
    </source>
</evidence>
<dbReference type="NCBIfam" id="NF007507">
    <property type="entry name" value="PRK10102.1"/>
    <property type="match status" value="1"/>
</dbReference>
<dbReference type="EMBL" id="CP001560">
    <property type="protein sequence ID" value="AFJ48209.1"/>
    <property type="molecule type" value="Genomic_DNA"/>
</dbReference>
<dbReference type="OrthoDB" id="6629380at2"/>
<dbReference type="InterPro" id="IPR014491">
    <property type="entry name" value="Curli_production_prot_CsgC"/>
</dbReference>
<comment type="similarity">
    <text evidence="2">Belongs to the CsgC/AgfC family.</text>
</comment>
<dbReference type="Gene3D" id="2.60.40.2420">
    <property type="match status" value="1"/>
</dbReference>
<dbReference type="Proteomes" id="UP000001955">
    <property type="component" value="Chromosome"/>
</dbReference>
<dbReference type="AlphaFoldDB" id="I2BCF5"/>
<keyword evidence="8" id="KW-1185">Reference proteome</keyword>
<evidence type="ECO:0000256" key="4">
    <source>
        <dbReference type="ARBA" id="ARBA00022729"/>
    </source>
</evidence>
<dbReference type="eggNOG" id="ENOG5032UJP">
    <property type="taxonomic scope" value="Bacteria"/>
</dbReference>
<sequence>MHLVLVAAMVSNQLWFDMHHDAQYYEITPMVSVTEPCTCQVTVAVTQQGSAGNSTSRQSGEVNLNANQQQALGRMRFSVPSGGSTQIAVTVSDGGALILTHQVVLPGNT</sequence>
<protein>
    <recommendedName>
        <fullName evidence="3">Curli assembly protein CsgC</fullName>
    </recommendedName>
</protein>
<organism evidence="7 8">
    <name type="scientific">Shimwellia blattae (strain ATCC 29907 / DSM 4481 / JCM 1650 / NBRC 105725 / CDC 9005-74)</name>
    <name type="common">Escherichia blattae</name>
    <dbReference type="NCBI Taxonomy" id="630626"/>
    <lineage>
        <taxon>Bacteria</taxon>
        <taxon>Pseudomonadati</taxon>
        <taxon>Pseudomonadota</taxon>
        <taxon>Gammaproteobacteria</taxon>
        <taxon>Enterobacterales</taxon>
        <taxon>Enterobacteriaceae</taxon>
        <taxon>Shimwellia</taxon>
    </lineage>
</organism>
<dbReference type="RefSeq" id="WP_002444558.1">
    <property type="nucleotide sequence ID" value="NC_017910.1"/>
</dbReference>
<dbReference type="KEGG" id="ebt:EBL_c31400"/>
<keyword evidence="6" id="KW-0143">Chaperone</keyword>
<dbReference type="Pfam" id="PF10610">
    <property type="entry name" value="Tafi-CsgC"/>
    <property type="match status" value="1"/>
</dbReference>